<gene>
    <name evidence="2" type="ORF">HGRIS_006009</name>
</gene>
<keyword evidence="3" id="KW-1185">Reference proteome</keyword>
<evidence type="ECO:0000313" key="2">
    <source>
        <dbReference type="EMBL" id="KAL0961017.1"/>
    </source>
</evidence>
<organism evidence="2 3">
    <name type="scientific">Hohenbuehelia grisea</name>
    <dbReference type="NCBI Taxonomy" id="104357"/>
    <lineage>
        <taxon>Eukaryota</taxon>
        <taxon>Fungi</taxon>
        <taxon>Dikarya</taxon>
        <taxon>Basidiomycota</taxon>
        <taxon>Agaricomycotina</taxon>
        <taxon>Agaricomycetes</taxon>
        <taxon>Agaricomycetidae</taxon>
        <taxon>Agaricales</taxon>
        <taxon>Pleurotineae</taxon>
        <taxon>Pleurotaceae</taxon>
        <taxon>Hohenbuehelia</taxon>
    </lineage>
</organism>
<protein>
    <submittedName>
        <fullName evidence="2">Uncharacterized protein</fullName>
    </submittedName>
</protein>
<keyword evidence="1" id="KW-0732">Signal</keyword>
<reference evidence="3" key="1">
    <citation type="submission" date="2024-06" db="EMBL/GenBank/DDBJ databases">
        <title>Multi-omics analyses provide insights into the biosynthesis of the anticancer antibiotic pleurotin in Hohenbuehelia grisea.</title>
        <authorList>
            <person name="Weaver J.A."/>
            <person name="Alberti F."/>
        </authorList>
    </citation>
    <scope>NUCLEOTIDE SEQUENCE [LARGE SCALE GENOMIC DNA]</scope>
    <source>
        <strain evidence="3">T-177</strain>
    </source>
</reference>
<evidence type="ECO:0000313" key="3">
    <source>
        <dbReference type="Proteomes" id="UP001556367"/>
    </source>
</evidence>
<feature type="signal peptide" evidence="1">
    <location>
        <begin position="1"/>
        <end position="19"/>
    </location>
</feature>
<dbReference type="EMBL" id="JASNQZ010000001">
    <property type="protein sequence ID" value="KAL0961017.1"/>
    <property type="molecule type" value="Genomic_DNA"/>
</dbReference>
<dbReference type="Proteomes" id="UP001556367">
    <property type="component" value="Unassembled WGS sequence"/>
</dbReference>
<proteinExistence type="predicted"/>
<sequence length="107" mass="11486">MKAIYSLVVVCALFAVGFASPAELPKGGGGKGAKPKEPPAPVKTLAQKVTDQWNEMKTHVLHGDAKGNADAGRHTVSAWQEKNHDEGWCHKETHICAFRVSVSSSSY</sequence>
<name>A0ABR3JYV1_9AGAR</name>
<comment type="caution">
    <text evidence="2">The sequence shown here is derived from an EMBL/GenBank/DDBJ whole genome shotgun (WGS) entry which is preliminary data.</text>
</comment>
<evidence type="ECO:0000256" key="1">
    <source>
        <dbReference type="SAM" id="SignalP"/>
    </source>
</evidence>
<feature type="chain" id="PRO_5045715544" evidence="1">
    <location>
        <begin position="20"/>
        <end position="107"/>
    </location>
</feature>
<accession>A0ABR3JYV1</accession>